<dbReference type="Proteomes" id="UP001732700">
    <property type="component" value="Chromosome 5A"/>
</dbReference>
<reference evidence="1" key="2">
    <citation type="submission" date="2025-09" db="UniProtKB">
        <authorList>
            <consortium name="EnsemblPlants"/>
        </authorList>
    </citation>
    <scope>IDENTIFICATION</scope>
</reference>
<organism evidence="1 2">
    <name type="scientific">Avena sativa</name>
    <name type="common">Oat</name>
    <dbReference type="NCBI Taxonomy" id="4498"/>
    <lineage>
        <taxon>Eukaryota</taxon>
        <taxon>Viridiplantae</taxon>
        <taxon>Streptophyta</taxon>
        <taxon>Embryophyta</taxon>
        <taxon>Tracheophyta</taxon>
        <taxon>Spermatophyta</taxon>
        <taxon>Magnoliopsida</taxon>
        <taxon>Liliopsida</taxon>
        <taxon>Poales</taxon>
        <taxon>Poaceae</taxon>
        <taxon>BOP clade</taxon>
        <taxon>Pooideae</taxon>
        <taxon>Poodae</taxon>
        <taxon>Poeae</taxon>
        <taxon>Poeae Chloroplast Group 1 (Aveneae type)</taxon>
        <taxon>Aveninae</taxon>
        <taxon>Avena</taxon>
    </lineage>
</organism>
<sequence length="128" mass="13569">MALARLTLALLVVTLVVSATAAAADAGPAAGWMRPRPSSCGGTVEECLGEYGPRRRLNYYEEEQEEKEEVEGGDGGDYPTQTQYISYAALTRDSVPCSVSGASYYNCEPGADANPYSRGCSAITQCRG</sequence>
<keyword evidence="2" id="KW-1185">Reference proteome</keyword>
<evidence type="ECO:0000313" key="1">
    <source>
        <dbReference type="EnsemblPlants" id="AVESA.00010b.r2.5AG0807980.1.CDS.1"/>
    </source>
</evidence>
<accession>A0ACD5XQ14</accession>
<dbReference type="EnsemblPlants" id="AVESA.00010b.r2.5AG0807980.1">
    <property type="protein sequence ID" value="AVESA.00010b.r2.5AG0807980.1.CDS.1"/>
    <property type="gene ID" value="AVESA.00010b.r2.5AG0807980"/>
</dbReference>
<name>A0ACD5XQ14_AVESA</name>
<evidence type="ECO:0000313" key="2">
    <source>
        <dbReference type="Proteomes" id="UP001732700"/>
    </source>
</evidence>
<proteinExistence type="predicted"/>
<protein>
    <submittedName>
        <fullName evidence="1">Uncharacterized protein</fullName>
    </submittedName>
</protein>
<reference evidence="1" key="1">
    <citation type="submission" date="2021-05" db="EMBL/GenBank/DDBJ databases">
        <authorList>
            <person name="Scholz U."/>
            <person name="Mascher M."/>
            <person name="Fiebig A."/>
        </authorList>
    </citation>
    <scope>NUCLEOTIDE SEQUENCE [LARGE SCALE GENOMIC DNA]</scope>
</reference>